<name>A0A0E9V6R4_ANGAN</name>
<accession>A0A0E9V6R4</accession>
<sequence>MRIFSFLDRIKFHTQTSQLLQDSEYINKKTKKIQPYFSSLPITTPKR</sequence>
<organism evidence="1">
    <name type="scientific">Anguilla anguilla</name>
    <name type="common">European freshwater eel</name>
    <name type="synonym">Muraena anguilla</name>
    <dbReference type="NCBI Taxonomy" id="7936"/>
    <lineage>
        <taxon>Eukaryota</taxon>
        <taxon>Metazoa</taxon>
        <taxon>Chordata</taxon>
        <taxon>Craniata</taxon>
        <taxon>Vertebrata</taxon>
        <taxon>Euteleostomi</taxon>
        <taxon>Actinopterygii</taxon>
        <taxon>Neopterygii</taxon>
        <taxon>Teleostei</taxon>
        <taxon>Anguilliformes</taxon>
        <taxon>Anguillidae</taxon>
        <taxon>Anguilla</taxon>
    </lineage>
</organism>
<dbReference type="AlphaFoldDB" id="A0A0E9V6R4"/>
<protein>
    <submittedName>
        <fullName evidence="1">Uncharacterized protein</fullName>
    </submittedName>
</protein>
<reference evidence="1" key="2">
    <citation type="journal article" date="2015" name="Fish Shellfish Immunol.">
        <title>Early steps in the European eel (Anguilla anguilla)-Vibrio vulnificus interaction in the gills: Role of the RtxA13 toxin.</title>
        <authorList>
            <person name="Callol A."/>
            <person name="Pajuelo D."/>
            <person name="Ebbesson L."/>
            <person name="Teles M."/>
            <person name="MacKenzie S."/>
            <person name="Amaro C."/>
        </authorList>
    </citation>
    <scope>NUCLEOTIDE SEQUENCE</scope>
</reference>
<proteinExistence type="predicted"/>
<dbReference type="EMBL" id="GBXM01035417">
    <property type="protein sequence ID" value="JAH73160.1"/>
    <property type="molecule type" value="Transcribed_RNA"/>
</dbReference>
<reference evidence="1" key="1">
    <citation type="submission" date="2014-11" db="EMBL/GenBank/DDBJ databases">
        <authorList>
            <person name="Amaro Gonzalez C."/>
        </authorList>
    </citation>
    <scope>NUCLEOTIDE SEQUENCE</scope>
</reference>
<evidence type="ECO:0000313" key="1">
    <source>
        <dbReference type="EMBL" id="JAH73160.1"/>
    </source>
</evidence>